<gene>
    <name evidence="2" type="ORF">TI39_contig278g00071</name>
</gene>
<name>A0A0F4GWT3_9PEZI</name>
<accession>A0A0F4GWT3</accession>
<evidence type="ECO:0000313" key="2">
    <source>
        <dbReference type="EMBL" id="KJY01872.1"/>
    </source>
</evidence>
<organism evidence="2 3">
    <name type="scientific">Zymoseptoria brevis</name>
    <dbReference type="NCBI Taxonomy" id="1047168"/>
    <lineage>
        <taxon>Eukaryota</taxon>
        <taxon>Fungi</taxon>
        <taxon>Dikarya</taxon>
        <taxon>Ascomycota</taxon>
        <taxon>Pezizomycotina</taxon>
        <taxon>Dothideomycetes</taxon>
        <taxon>Dothideomycetidae</taxon>
        <taxon>Mycosphaerellales</taxon>
        <taxon>Mycosphaerellaceae</taxon>
        <taxon>Zymoseptoria</taxon>
    </lineage>
</organism>
<sequence length="683" mass="76409">MHDREDMGIKTGKSKPSPPATLETLEKQRIQNEICNAIDGIRVLPPGKTLAVRPTIYDQEQFLPLRTALSKWTQVKLDEPSIIEPDDPDWPRELIYRLDLPCTEASISVAQLQGACVARAEILEYFGRQQGFTVLLATMERRENIIQLKKVFYPSGTFLVSIAPVRVADILQPGTVSGDFKRPHGVVLVLVRDDMLTAFLTRSLRATDLHRSEEFWDASARSLISALNLNLFERPGVVFVEEVLRDVCTYILQVNLAQKAETEQKMKDGEPQAQMSYSTDNLLAQVVYIGCAYEDATLVGNAVTCTRDRLQDDVIQQIRETTLAADAAKQEAFFQILRRAVEPYDTFSERHRLLCSIQAIGDWIEAPETWALESLAEVLESATTVDEDDGFTLYELLGDYHMEEVVQQRILPAAQRLASTHGRFVVALLGSICNEDSVVGEELRKVLFTRLHVSASLDISKTFNERAPGATNSDSDPYPEAVGSESGMANLLVATVMYGLRLQSPEITATMLHQLAKAVEAVPPAQLTILYMPFVRELLSTYDELDGEEDEDLKMLWSKIITSTIEQLIVRFVGKQPPAHGEDDVWIDRAGSLSVELRGLQQDIIERVLGEQHERLLKLRDVIVDWDSVPAILQISATTEGDQNIDRFADSGITSKRTAEGAMEWQQSPKRMAHTVDGLLEVD</sequence>
<evidence type="ECO:0000313" key="3">
    <source>
        <dbReference type="Proteomes" id="UP000033647"/>
    </source>
</evidence>
<reference evidence="2 3" key="1">
    <citation type="submission" date="2015-03" db="EMBL/GenBank/DDBJ databases">
        <title>RNA-seq based gene annotation and comparative genomics of four Zymoseptoria species reveal species-specific pathogenicity related genes and transposable element activity.</title>
        <authorList>
            <person name="Grandaubert J."/>
            <person name="Bhattacharyya A."/>
            <person name="Stukenbrock E.H."/>
        </authorList>
    </citation>
    <scope>NUCLEOTIDE SEQUENCE [LARGE SCALE GENOMIC DNA]</scope>
    <source>
        <strain evidence="2 3">Zb18110</strain>
    </source>
</reference>
<comment type="caution">
    <text evidence="2">The sequence shown here is derived from an EMBL/GenBank/DDBJ whole genome shotgun (WGS) entry which is preliminary data.</text>
</comment>
<evidence type="ECO:0000256" key="1">
    <source>
        <dbReference type="SAM" id="MobiDB-lite"/>
    </source>
</evidence>
<protein>
    <submittedName>
        <fullName evidence="2">Uncharacterized protein</fullName>
    </submittedName>
</protein>
<feature type="region of interest" description="Disordered" evidence="1">
    <location>
        <begin position="1"/>
        <end position="20"/>
    </location>
</feature>
<keyword evidence="3" id="KW-1185">Reference proteome</keyword>
<proteinExistence type="predicted"/>
<dbReference type="Proteomes" id="UP000033647">
    <property type="component" value="Unassembled WGS sequence"/>
</dbReference>
<dbReference type="EMBL" id="LAFY01000270">
    <property type="protein sequence ID" value="KJY01872.1"/>
    <property type="molecule type" value="Genomic_DNA"/>
</dbReference>
<dbReference type="AlphaFoldDB" id="A0A0F4GWT3"/>